<accession>A0ACB8SUB4</accession>
<reference evidence="1" key="2">
    <citation type="journal article" date="2022" name="New Phytol.">
        <title>Evolutionary transition to the ectomycorrhizal habit in the genomes of a hyperdiverse lineage of mushroom-forming fungi.</title>
        <authorList>
            <person name="Looney B."/>
            <person name="Miyauchi S."/>
            <person name="Morin E."/>
            <person name="Drula E."/>
            <person name="Courty P.E."/>
            <person name="Kohler A."/>
            <person name="Kuo A."/>
            <person name="LaButti K."/>
            <person name="Pangilinan J."/>
            <person name="Lipzen A."/>
            <person name="Riley R."/>
            <person name="Andreopoulos W."/>
            <person name="He G."/>
            <person name="Johnson J."/>
            <person name="Nolan M."/>
            <person name="Tritt A."/>
            <person name="Barry K.W."/>
            <person name="Grigoriev I.V."/>
            <person name="Nagy L.G."/>
            <person name="Hibbett D."/>
            <person name="Henrissat B."/>
            <person name="Matheny P.B."/>
            <person name="Labbe J."/>
            <person name="Martin F.M."/>
        </authorList>
    </citation>
    <scope>NUCLEOTIDE SEQUENCE</scope>
    <source>
        <strain evidence="1">HHB10654</strain>
    </source>
</reference>
<keyword evidence="2" id="KW-1185">Reference proteome</keyword>
<protein>
    <submittedName>
        <fullName evidence="1">Uncharacterized protein</fullName>
    </submittedName>
</protein>
<reference evidence="1" key="1">
    <citation type="submission" date="2021-03" db="EMBL/GenBank/DDBJ databases">
        <authorList>
            <consortium name="DOE Joint Genome Institute"/>
            <person name="Ahrendt S."/>
            <person name="Looney B.P."/>
            <person name="Miyauchi S."/>
            <person name="Morin E."/>
            <person name="Drula E."/>
            <person name="Courty P.E."/>
            <person name="Chicoki N."/>
            <person name="Fauchery L."/>
            <person name="Kohler A."/>
            <person name="Kuo A."/>
            <person name="Labutti K."/>
            <person name="Pangilinan J."/>
            <person name="Lipzen A."/>
            <person name="Riley R."/>
            <person name="Andreopoulos W."/>
            <person name="He G."/>
            <person name="Johnson J."/>
            <person name="Barry K.W."/>
            <person name="Grigoriev I.V."/>
            <person name="Nagy L."/>
            <person name="Hibbett D."/>
            <person name="Henrissat B."/>
            <person name="Matheny P.B."/>
            <person name="Labbe J."/>
            <person name="Martin F."/>
        </authorList>
    </citation>
    <scope>NUCLEOTIDE SEQUENCE</scope>
    <source>
        <strain evidence="1">HHB10654</strain>
    </source>
</reference>
<name>A0ACB8SUB4_9AGAM</name>
<organism evidence="1 2">
    <name type="scientific">Artomyces pyxidatus</name>
    <dbReference type="NCBI Taxonomy" id="48021"/>
    <lineage>
        <taxon>Eukaryota</taxon>
        <taxon>Fungi</taxon>
        <taxon>Dikarya</taxon>
        <taxon>Basidiomycota</taxon>
        <taxon>Agaricomycotina</taxon>
        <taxon>Agaricomycetes</taxon>
        <taxon>Russulales</taxon>
        <taxon>Auriscalpiaceae</taxon>
        <taxon>Artomyces</taxon>
    </lineage>
</organism>
<proteinExistence type="predicted"/>
<comment type="caution">
    <text evidence="1">The sequence shown here is derived from an EMBL/GenBank/DDBJ whole genome shotgun (WGS) entry which is preliminary data.</text>
</comment>
<evidence type="ECO:0000313" key="2">
    <source>
        <dbReference type="Proteomes" id="UP000814140"/>
    </source>
</evidence>
<gene>
    <name evidence="1" type="ORF">BV25DRAFT_1000640</name>
</gene>
<evidence type="ECO:0000313" key="1">
    <source>
        <dbReference type="EMBL" id="KAI0059969.1"/>
    </source>
</evidence>
<dbReference type="Proteomes" id="UP000814140">
    <property type="component" value="Unassembled WGS sequence"/>
</dbReference>
<dbReference type="EMBL" id="MU277222">
    <property type="protein sequence ID" value="KAI0059969.1"/>
    <property type="molecule type" value="Genomic_DNA"/>
</dbReference>
<sequence length="118" mass="13314">MLRRCRASWIRRLVLPLPLQRASTFHASVASRKVAPSSAAGDRRCGGDLVRLSDCRHRRLAGSEICGRLHFQREYIVEGGSPRIVAPFGKQRCTLLDRSCHILESNIERARCRFSGAR</sequence>